<evidence type="ECO:0000313" key="7">
    <source>
        <dbReference type="Proteomes" id="UP000186601"/>
    </source>
</evidence>
<proteinExistence type="predicted"/>
<feature type="compositionally biased region" description="Basic residues" evidence="4">
    <location>
        <begin position="478"/>
        <end position="492"/>
    </location>
</feature>
<dbReference type="InterPro" id="IPR027417">
    <property type="entry name" value="P-loop_NTPase"/>
</dbReference>
<keyword evidence="3" id="KW-0067">ATP-binding</keyword>
<dbReference type="Gene3D" id="3.40.50.300">
    <property type="entry name" value="P-loop containing nucleotide triphosphate hydrolases"/>
    <property type="match status" value="1"/>
</dbReference>
<dbReference type="EMBL" id="MLYV02000976">
    <property type="protein sequence ID" value="PSR74562.1"/>
    <property type="molecule type" value="Genomic_DNA"/>
</dbReference>
<feature type="compositionally biased region" description="Low complexity" evidence="4">
    <location>
        <begin position="27"/>
        <end position="65"/>
    </location>
</feature>
<dbReference type="PANTHER" id="PTHR10799">
    <property type="entry name" value="SNF2/RAD54 HELICASE FAMILY"/>
    <property type="match status" value="1"/>
</dbReference>
<dbReference type="STRING" id="98765.A0A2R6NPX8"/>
<keyword evidence="7" id="KW-1185">Reference proteome</keyword>
<dbReference type="InterPro" id="IPR001650">
    <property type="entry name" value="Helicase_C-like"/>
</dbReference>
<dbReference type="SMART" id="SM00487">
    <property type="entry name" value="DEXDc"/>
    <property type="match status" value="1"/>
</dbReference>
<keyword evidence="1" id="KW-0547">Nucleotide-binding</keyword>
<feature type="compositionally biased region" description="Basic and acidic residues" evidence="4">
    <location>
        <begin position="155"/>
        <end position="173"/>
    </location>
</feature>
<dbReference type="GO" id="GO:0005524">
    <property type="term" value="F:ATP binding"/>
    <property type="evidence" value="ECO:0007669"/>
    <property type="project" value="InterPro"/>
</dbReference>
<accession>A0A2R6NPX8</accession>
<organism evidence="6 7">
    <name type="scientific">Hermanssonia centrifuga</name>
    <dbReference type="NCBI Taxonomy" id="98765"/>
    <lineage>
        <taxon>Eukaryota</taxon>
        <taxon>Fungi</taxon>
        <taxon>Dikarya</taxon>
        <taxon>Basidiomycota</taxon>
        <taxon>Agaricomycotina</taxon>
        <taxon>Agaricomycetes</taxon>
        <taxon>Polyporales</taxon>
        <taxon>Meruliaceae</taxon>
        <taxon>Hermanssonia</taxon>
    </lineage>
</organism>
<dbReference type="SMART" id="SM00490">
    <property type="entry name" value="HELICc"/>
    <property type="match status" value="1"/>
</dbReference>
<dbReference type="InterPro" id="IPR049730">
    <property type="entry name" value="SNF2/RAD54-like_C"/>
</dbReference>
<dbReference type="Gene3D" id="3.40.50.10810">
    <property type="entry name" value="Tandem AAA-ATPase domain"/>
    <property type="match status" value="2"/>
</dbReference>
<dbReference type="AlphaFoldDB" id="A0A2R6NPX8"/>
<feature type="compositionally biased region" description="Acidic residues" evidence="4">
    <location>
        <begin position="74"/>
        <end position="84"/>
    </location>
</feature>
<evidence type="ECO:0000313" key="6">
    <source>
        <dbReference type="EMBL" id="PSR74562.1"/>
    </source>
</evidence>
<evidence type="ECO:0000259" key="5">
    <source>
        <dbReference type="PROSITE" id="PS51194"/>
    </source>
</evidence>
<evidence type="ECO:0000256" key="4">
    <source>
        <dbReference type="SAM" id="MobiDB-lite"/>
    </source>
</evidence>
<feature type="compositionally biased region" description="Low complexity" evidence="4">
    <location>
        <begin position="10"/>
        <end position="21"/>
    </location>
</feature>
<dbReference type="InterPro" id="IPR000330">
    <property type="entry name" value="SNF2_N"/>
</dbReference>
<feature type="compositionally biased region" description="Acidic residues" evidence="4">
    <location>
        <begin position="462"/>
        <end position="471"/>
    </location>
</feature>
<dbReference type="SUPFAM" id="SSF52540">
    <property type="entry name" value="P-loop containing nucleoside triphosphate hydrolases"/>
    <property type="match status" value="2"/>
</dbReference>
<dbReference type="InterPro" id="IPR014001">
    <property type="entry name" value="Helicase_ATP-bd"/>
</dbReference>
<evidence type="ECO:0000256" key="2">
    <source>
        <dbReference type="ARBA" id="ARBA00022801"/>
    </source>
</evidence>
<dbReference type="Pfam" id="PF00271">
    <property type="entry name" value="Helicase_C"/>
    <property type="match status" value="1"/>
</dbReference>
<evidence type="ECO:0000256" key="3">
    <source>
        <dbReference type="ARBA" id="ARBA00022840"/>
    </source>
</evidence>
<dbReference type="GO" id="GO:0016787">
    <property type="term" value="F:hydrolase activity"/>
    <property type="evidence" value="ECO:0007669"/>
    <property type="project" value="UniProtKB-KW"/>
</dbReference>
<dbReference type="PROSITE" id="PS51194">
    <property type="entry name" value="HELICASE_CTER"/>
    <property type="match status" value="1"/>
</dbReference>
<keyword evidence="2" id="KW-0378">Hydrolase</keyword>
<protein>
    <recommendedName>
        <fullName evidence="5">Helicase C-terminal domain-containing protein</fullName>
    </recommendedName>
</protein>
<comment type="caution">
    <text evidence="6">The sequence shown here is derived from an EMBL/GenBank/DDBJ whole genome shotgun (WGS) entry which is preliminary data.</text>
</comment>
<name>A0A2R6NPX8_9APHY</name>
<feature type="domain" description="Helicase C-terminal" evidence="5">
    <location>
        <begin position="590"/>
        <end position="745"/>
    </location>
</feature>
<evidence type="ECO:0000256" key="1">
    <source>
        <dbReference type="ARBA" id="ARBA00022741"/>
    </source>
</evidence>
<dbReference type="Pfam" id="PF00176">
    <property type="entry name" value="SNF2-rel_dom"/>
    <property type="match status" value="2"/>
</dbReference>
<feature type="region of interest" description="Disordered" evidence="4">
    <location>
        <begin position="1"/>
        <end position="89"/>
    </location>
</feature>
<feature type="compositionally biased region" description="Low complexity" evidence="4">
    <location>
        <begin position="321"/>
        <end position="332"/>
    </location>
</feature>
<feature type="region of interest" description="Disordered" evidence="4">
    <location>
        <begin position="458"/>
        <end position="492"/>
    </location>
</feature>
<feature type="region of interest" description="Disordered" evidence="4">
    <location>
        <begin position="303"/>
        <end position="333"/>
    </location>
</feature>
<dbReference type="Proteomes" id="UP000186601">
    <property type="component" value="Unassembled WGS sequence"/>
</dbReference>
<feature type="region of interest" description="Disordered" evidence="4">
    <location>
        <begin position="112"/>
        <end position="183"/>
    </location>
</feature>
<dbReference type="InterPro" id="IPR038718">
    <property type="entry name" value="SNF2-like_sf"/>
</dbReference>
<reference evidence="6 7" key="1">
    <citation type="submission" date="2018-02" db="EMBL/GenBank/DDBJ databases">
        <title>Genome sequence of the basidiomycete white-rot fungus Phlebia centrifuga.</title>
        <authorList>
            <person name="Granchi Z."/>
            <person name="Peng M."/>
            <person name="de Vries R.P."/>
            <person name="Hilden K."/>
            <person name="Makela M.R."/>
            <person name="Grigoriev I."/>
            <person name="Riley R."/>
        </authorList>
    </citation>
    <scope>NUCLEOTIDE SEQUENCE [LARGE SCALE GENOMIC DNA]</scope>
    <source>
        <strain evidence="6 7">FBCC195</strain>
    </source>
</reference>
<dbReference type="CDD" id="cd18793">
    <property type="entry name" value="SF2_C_SNF"/>
    <property type="match status" value="1"/>
</dbReference>
<sequence length="856" mass="95556">MPPARLKTVSRSSSPPASPKSDASELPVPSSPVSSSSPVPSSPVSRATSSFPTTSTFSASGSTAPSTPPPVSHDDEEDEDITDEDEKKWAKLEPFLERVTFYAKVLKEQMDKAKVSYSAPPPVATTSARTTRKRPLSQQNEPRSSKRVKVNALVKQREENAVGQVEEKNMHKDDDEEEDEEMHPRFTQPILVSGATLKDYQLEGVAWMAGLYNNGISGILADEMGLGKTIAFHAFLRERTPAPFLVVCPLSVLHNWAQEFKKFAPEIPVCVYHGTREERADLRQTEMVIPEADREKWWLGDRPAAARRQPATKGGRKSKTKAGGAKATRKATVSSNPFPKAKAVSLPPNQKTTFPVVLTTYEMVIKDTVELGMYRFSLPTTNTTNSPRTTKLINTLHTILRPFLLRRLKADVETSLPPKKAYVLYAPLSVRQREVYDAVLNGGLRAMLMKGKGGSGVKVKEDGDEFDDTKDDGEGLKTRSRRKGKNGAGRKRYTHIDGDDDEYFKRLENGELEAEKERERLHTKTNEELGREWQYKAQLKKVNNMKLQNTVMQLRKVCSHPFLFDWPTDPHTLEPILNDELVSASGKMMLLEQLLDELFERNHKVLLFSQFSTMLDIIDDWARELKGWPICRIDGSTSMADRRDEVDRFQNGGDDPDAPRLFLLSTRAGGLGLNLVAADTVIFYDQDWNPQMDLQAQDRAHRIGQTRPVLIFRLVSAHTIETKIMQRATEKRKLEALVIAKGKFRTPTQAANGRYPVKNKIETMTEMAASLLRLEGEHIRIASEGQSVISSKDLDALLDRRPEVFVDRGKGWTSNGVVGEDVQGQEAKGSTSFAVYEAPVDVGGDALAGMMGEPIE</sequence>
<dbReference type="OrthoDB" id="5857104at2759"/>
<gene>
    <name evidence="6" type="ORF">PHLCEN_2v9739</name>
</gene>